<dbReference type="FunFam" id="3.90.190.10:FF:000157">
    <property type="entry name" value="Protein-tyrosine phosphatase"/>
    <property type="match status" value="1"/>
</dbReference>
<dbReference type="PANTHER" id="PTHR23339">
    <property type="entry name" value="TYROSINE SPECIFIC PROTEIN PHOSPHATASE AND DUAL SPECIFICITY PROTEIN PHOSPHATASE"/>
    <property type="match status" value="1"/>
</dbReference>
<dbReference type="STRING" id="314278.NB231_05421"/>
<dbReference type="HOGENOM" id="CLU_047330_5_0_6"/>
<feature type="domain" description="Tyrosine specific protein phosphatases" evidence="1">
    <location>
        <begin position="115"/>
        <end position="167"/>
    </location>
</feature>
<evidence type="ECO:0000313" key="2">
    <source>
        <dbReference type="EMBL" id="EAR20226.1"/>
    </source>
</evidence>
<evidence type="ECO:0000313" key="3">
    <source>
        <dbReference type="Proteomes" id="UP000003374"/>
    </source>
</evidence>
<accession>A4BVP4</accession>
<dbReference type="InterPro" id="IPR029021">
    <property type="entry name" value="Prot-tyrosine_phosphatase-like"/>
</dbReference>
<keyword evidence="3" id="KW-1185">Reference proteome</keyword>
<dbReference type="InterPro" id="IPR050561">
    <property type="entry name" value="PTP"/>
</dbReference>
<protein>
    <submittedName>
        <fullName evidence="2">Putative dual use protein Tyr:Ser/Thr phosphatase</fullName>
    </submittedName>
</protein>
<dbReference type="EMBL" id="AAOF01000029">
    <property type="protein sequence ID" value="EAR20226.1"/>
    <property type="molecule type" value="Genomic_DNA"/>
</dbReference>
<dbReference type="RefSeq" id="WP_005000344.1">
    <property type="nucleotide sequence ID" value="NZ_CH672427.1"/>
</dbReference>
<dbReference type="InterPro" id="IPR000387">
    <property type="entry name" value="Tyr_Pase_dom"/>
</dbReference>
<dbReference type="Pfam" id="PF22785">
    <property type="entry name" value="Tc-R-P"/>
    <property type="match status" value="1"/>
</dbReference>
<dbReference type="AlphaFoldDB" id="A4BVP4"/>
<dbReference type="PROSITE" id="PS00383">
    <property type="entry name" value="TYR_PHOSPHATASE_1"/>
    <property type="match status" value="1"/>
</dbReference>
<dbReference type="PROSITE" id="PS50056">
    <property type="entry name" value="TYR_PHOSPHATASE_2"/>
    <property type="match status" value="1"/>
</dbReference>
<dbReference type="InterPro" id="IPR003595">
    <property type="entry name" value="Tyr_Pase_cat"/>
</dbReference>
<dbReference type="eggNOG" id="COG2453">
    <property type="taxonomic scope" value="Bacteria"/>
</dbReference>
<organism evidence="2 3">
    <name type="scientific">Nitrococcus mobilis Nb-231</name>
    <dbReference type="NCBI Taxonomy" id="314278"/>
    <lineage>
        <taxon>Bacteria</taxon>
        <taxon>Pseudomonadati</taxon>
        <taxon>Pseudomonadota</taxon>
        <taxon>Gammaproteobacteria</taxon>
        <taxon>Chromatiales</taxon>
        <taxon>Ectothiorhodospiraceae</taxon>
        <taxon>Nitrococcus</taxon>
    </lineage>
</organism>
<dbReference type="CDD" id="cd14505">
    <property type="entry name" value="CDKN3-like"/>
    <property type="match status" value="1"/>
</dbReference>
<comment type="caution">
    <text evidence="2">The sequence shown here is derived from an EMBL/GenBank/DDBJ whole genome shotgun (WGS) entry which is preliminary data.</text>
</comment>
<dbReference type="SUPFAM" id="SSF52799">
    <property type="entry name" value="(Phosphotyrosine protein) phosphatases II"/>
    <property type="match status" value="1"/>
</dbReference>
<sequence>MYNPLCIDALHLSSGGRIGMAACPGRGRLFGAADIADNRLERDLAAIRAWGATALLSLMEREELEFFAIETIGTQTQHLGMAWYHLPIADFQAPGPAFEQRWETCGPIVRARLRRGERIMIHCLAGLGRTGTVAARILIEFGSTPRDAITHVRAARPHAIQSPEQEFYLLERHWLGINPFQLPIPAG</sequence>
<proteinExistence type="predicted"/>
<name>A4BVP4_9GAMM</name>
<reference evidence="2 3" key="1">
    <citation type="submission" date="2006-02" db="EMBL/GenBank/DDBJ databases">
        <authorList>
            <person name="Waterbury J."/>
            <person name="Ferriera S."/>
            <person name="Johnson J."/>
            <person name="Kravitz S."/>
            <person name="Halpern A."/>
            <person name="Remington K."/>
            <person name="Beeson K."/>
            <person name="Tran B."/>
            <person name="Rogers Y.-H."/>
            <person name="Friedman R."/>
            <person name="Venter J.C."/>
        </authorList>
    </citation>
    <scope>NUCLEOTIDE SEQUENCE [LARGE SCALE GENOMIC DNA]</scope>
    <source>
        <strain evidence="2 3">Nb-231</strain>
    </source>
</reference>
<dbReference type="InterPro" id="IPR016130">
    <property type="entry name" value="Tyr_Pase_AS"/>
</dbReference>
<dbReference type="Proteomes" id="UP000003374">
    <property type="component" value="Unassembled WGS sequence"/>
</dbReference>
<gene>
    <name evidence="2" type="ORF">NB231_05421</name>
</gene>
<dbReference type="OrthoDB" id="9806482at2"/>
<evidence type="ECO:0000259" key="1">
    <source>
        <dbReference type="PROSITE" id="PS50056"/>
    </source>
</evidence>
<dbReference type="SMART" id="SM00404">
    <property type="entry name" value="PTPc_motif"/>
    <property type="match status" value="1"/>
</dbReference>
<dbReference type="Gene3D" id="3.90.190.10">
    <property type="entry name" value="Protein tyrosine phosphatase superfamily"/>
    <property type="match status" value="1"/>
</dbReference>